<proteinExistence type="predicted"/>
<dbReference type="EMBL" id="UINC01024662">
    <property type="protein sequence ID" value="SVA98739.1"/>
    <property type="molecule type" value="Genomic_DNA"/>
</dbReference>
<evidence type="ECO:0000256" key="1">
    <source>
        <dbReference type="ARBA" id="ARBA00023002"/>
    </source>
</evidence>
<dbReference type="PIRSF" id="PIRSF000105">
    <property type="entry name" value="HCDH"/>
    <property type="match status" value="1"/>
</dbReference>
<evidence type="ECO:0000259" key="3">
    <source>
        <dbReference type="Pfam" id="PF02737"/>
    </source>
</evidence>
<feature type="non-terminal residue" evidence="4">
    <location>
        <position position="245"/>
    </location>
</feature>
<dbReference type="InterPro" id="IPR013328">
    <property type="entry name" value="6PGD_dom2"/>
</dbReference>
<dbReference type="InterPro" id="IPR008927">
    <property type="entry name" value="6-PGluconate_DH-like_C_sf"/>
</dbReference>
<organism evidence="4">
    <name type="scientific">marine metagenome</name>
    <dbReference type="NCBI Taxonomy" id="408172"/>
    <lineage>
        <taxon>unclassified sequences</taxon>
        <taxon>metagenomes</taxon>
        <taxon>ecological metagenomes</taxon>
    </lineage>
</organism>
<accession>A0A382ABG5</accession>
<evidence type="ECO:0000259" key="2">
    <source>
        <dbReference type="Pfam" id="PF00725"/>
    </source>
</evidence>
<dbReference type="PANTHER" id="PTHR48075">
    <property type="entry name" value="3-HYDROXYACYL-COA DEHYDROGENASE FAMILY PROTEIN"/>
    <property type="match status" value="1"/>
</dbReference>
<dbReference type="AlphaFoldDB" id="A0A382ABG5"/>
<dbReference type="Pfam" id="PF00725">
    <property type="entry name" value="3HCDH"/>
    <property type="match status" value="1"/>
</dbReference>
<dbReference type="InterPro" id="IPR006108">
    <property type="entry name" value="3HC_DH_C"/>
</dbReference>
<dbReference type="GO" id="GO:0006631">
    <property type="term" value="P:fatty acid metabolic process"/>
    <property type="evidence" value="ECO:0007669"/>
    <property type="project" value="InterPro"/>
</dbReference>
<gene>
    <name evidence="4" type="ORF">METZ01_LOCUS151593</name>
</gene>
<dbReference type="Gene3D" id="3.40.50.720">
    <property type="entry name" value="NAD(P)-binding Rossmann-like Domain"/>
    <property type="match status" value="1"/>
</dbReference>
<keyword evidence="1" id="KW-0560">Oxidoreductase</keyword>
<evidence type="ECO:0000313" key="4">
    <source>
        <dbReference type="EMBL" id="SVA98739.1"/>
    </source>
</evidence>
<dbReference type="Gene3D" id="1.10.1040.10">
    <property type="entry name" value="N-(1-d-carboxylethyl)-l-norvaline Dehydrogenase, domain 2"/>
    <property type="match status" value="1"/>
</dbReference>
<protein>
    <recommendedName>
        <fullName evidence="5">3-hydroxyacyl-CoA dehydrogenase NAD binding domain-containing protein</fullName>
    </recommendedName>
</protein>
<dbReference type="SUPFAM" id="SSF48179">
    <property type="entry name" value="6-phosphogluconate dehydrogenase C-terminal domain-like"/>
    <property type="match status" value="1"/>
</dbReference>
<feature type="domain" description="3-hydroxyacyl-CoA dehydrogenase NAD binding" evidence="3">
    <location>
        <begin position="5"/>
        <end position="180"/>
    </location>
</feature>
<sequence length="245" mass="26434">MSESIACIGMGVIGCGWASHFSGQGIEVHAWDPDSKSEDLFKRTIEQAWPSMEKLGLANGASPDLVVFHKKIEEAVENCSLVQESSPERLELKQELLSTIDKACATDCVIASSTSGYLVSDLALHCSVAPERVVVGHPFNPVYLLPLVELVAGPQTSVSTMDRAENIYSNSGKTVLRLEKEIDGFIADRLQEAMWREALHMVANGEATVEQLDLSITAGPGLRWALMGPMLTFHLAGGEGGIAHM</sequence>
<name>A0A382ABG5_9ZZZZ</name>
<dbReference type="InterPro" id="IPR006176">
    <property type="entry name" value="3-OHacyl-CoA_DH_NAD-bd"/>
</dbReference>
<dbReference type="InterPro" id="IPR036291">
    <property type="entry name" value="NAD(P)-bd_dom_sf"/>
</dbReference>
<evidence type="ECO:0008006" key="5">
    <source>
        <dbReference type="Google" id="ProtNLM"/>
    </source>
</evidence>
<dbReference type="PANTHER" id="PTHR48075:SF5">
    <property type="entry name" value="3-HYDROXYBUTYRYL-COA DEHYDROGENASE"/>
    <property type="match status" value="1"/>
</dbReference>
<feature type="domain" description="3-hydroxyacyl-CoA dehydrogenase C-terminal" evidence="2">
    <location>
        <begin position="184"/>
        <end position="242"/>
    </location>
</feature>
<reference evidence="4" key="1">
    <citation type="submission" date="2018-05" db="EMBL/GenBank/DDBJ databases">
        <authorList>
            <person name="Lanie J.A."/>
            <person name="Ng W.-L."/>
            <person name="Kazmierczak K.M."/>
            <person name="Andrzejewski T.M."/>
            <person name="Davidsen T.M."/>
            <person name="Wayne K.J."/>
            <person name="Tettelin H."/>
            <person name="Glass J.I."/>
            <person name="Rusch D."/>
            <person name="Podicherti R."/>
            <person name="Tsui H.-C.T."/>
            <person name="Winkler M.E."/>
        </authorList>
    </citation>
    <scope>NUCLEOTIDE SEQUENCE</scope>
</reference>
<dbReference type="GO" id="GO:0016616">
    <property type="term" value="F:oxidoreductase activity, acting on the CH-OH group of donors, NAD or NADP as acceptor"/>
    <property type="evidence" value="ECO:0007669"/>
    <property type="project" value="InterPro"/>
</dbReference>
<dbReference type="InterPro" id="IPR022694">
    <property type="entry name" value="3-OHacyl-CoA_DH"/>
</dbReference>
<dbReference type="Pfam" id="PF02737">
    <property type="entry name" value="3HCDH_N"/>
    <property type="match status" value="1"/>
</dbReference>
<dbReference type="SUPFAM" id="SSF51735">
    <property type="entry name" value="NAD(P)-binding Rossmann-fold domains"/>
    <property type="match status" value="1"/>
</dbReference>
<dbReference type="GO" id="GO:0070403">
    <property type="term" value="F:NAD+ binding"/>
    <property type="evidence" value="ECO:0007669"/>
    <property type="project" value="InterPro"/>
</dbReference>